<dbReference type="Pfam" id="PF04828">
    <property type="entry name" value="GFA"/>
    <property type="match status" value="1"/>
</dbReference>
<keyword evidence="7" id="KW-1185">Reference proteome</keyword>
<organism evidence="6 7">
    <name type="scientific">Mesorhizobium shonense</name>
    <dbReference type="NCBI Taxonomy" id="1209948"/>
    <lineage>
        <taxon>Bacteria</taxon>
        <taxon>Pseudomonadati</taxon>
        <taxon>Pseudomonadota</taxon>
        <taxon>Alphaproteobacteria</taxon>
        <taxon>Hyphomicrobiales</taxon>
        <taxon>Phyllobacteriaceae</taxon>
        <taxon>Mesorhizobium</taxon>
    </lineage>
</organism>
<proteinExistence type="inferred from homology"/>
<evidence type="ECO:0000256" key="1">
    <source>
        <dbReference type="ARBA" id="ARBA00005495"/>
    </source>
</evidence>
<keyword evidence="2" id="KW-0479">Metal-binding</keyword>
<evidence type="ECO:0000256" key="4">
    <source>
        <dbReference type="ARBA" id="ARBA00023239"/>
    </source>
</evidence>
<dbReference type="Proteomes" id="UP001549036">
    <property type="component" value="Unassembled WGS sequence"/>
</dbReference>
<dbReference type="PANTHER" id="PTHR33337">
    <property type="entry name" value="GFA DOMAIN-CONTAINING PROTEIN"/>
    <property type="match status" value="1"/>
</dbReference>
<sequence length="186" mass="20719">MSSEHSKPEALDMEGTQTTKGRCMCGNVRYELTGPMFDVVHCHCESCRRQSSSAFVTFFNIDKAHFRYTRGRPISYESSDGVERTHCGRCGSPISYENPRELSIFACTLEDLTLVKPQAHIMVGEMLPWLVFGDDLPCFEQGLHHGKLPVVHGPSNLLPVSVENIRANSARTNAARDHFATESATD</sequence>
<dbReference type="PANTHER" id="PTHR33337:SF40">
    <property type="entry name" value="CENP-V_GFA DOMAIN-CONTAINING PROTEIN-RELATED"/>
    <property type="match status" value="1"/>
</dbReference>
<accession>A0ABV2HVQ7</accession>
<comment type="caution">
    <text evidence="6">The sequence shown here is derived from an EMBL/GenBank/DDBJ whole genome shotgun (WGS) entry which is preliminary data.</text>
</comment>
<dbReference type="RefSeq" id="WP_354416073.1">
    <property type="nucleotide sequence ID" value="NZ_JBEPLM010000007.1"/>
</dbReference>
<protein>
    <recommendedName>
        <fullName evidence="5">CENP-V/GFA domain-containing protein</fullName>
    </recommendedName>
</protein>
<evidence type="ECO:0000259" key="5">
    <source>
        <dbReference type="PROSITE" id="PS51891"/>
    </source>
</evidence>
<dbReference type="InterPro" id="IPR011057">
    <property type="entry name" value="Mss4-like_sf"/>
</dbReference>
<feature type="domain" description="CENP-V/GFA" evidence="5">
    <location>
        <begin position="19"/>
        <end position="130"/>
    </location>
</feature>
<gene>
    <name evidence="6" type="ORF">ABID26_004022</name>
</gene>
<dbReference type="SUPFAM" id="SSF51316">
    <property type="entry name" value="Mss4-like"/>
    <property type="match status" value="1"/>
</dbReference>
<keyword evidence="4" id="KW-0456">Lyase</keyword>
<evidence type="ECO:0000256" key="3">
    <source>
        <dbReference type="ARBA" id="ARBA00022833"/>
    </source>
</evidence>
<dbReference type="InterPro" id="IPR006913">
    <property type="entry name" value="CENP-V/GFA"/>
</dbReference>
<dbReference type="Gene3D" id="3.90.1590.10">
    <property type="entry name" value="glutathione-dependent formaldehyde- activating enzyme (gfa)"/>
    <property type="match status" value="1"/>
</dbReference>
<evidence type="ECO:0000256" key="2">
    <source>
        <dbReference type="ARBA" id="ARBA00022723"/>
    </source>
</evidence>
<evidence type="ECO:0000313" key="6">
    <source>
        <dbReference type="EMBL" id="MET3594614.1"/>
    </source>
</evidence>
<name>A0ABV2HVQ7_9HYPH</name>
<keyword evidence="3" id="KW-0862">Zinc</keyword>
<comment type="similarity">
    <text evidence="1">Belongs to the Gfa family.</text>
</comment>
<evidence type="ECO:0000313" key="7">
    <source>
        <dbReference type="Proteomes" id="UP001549036"/>
    </source>
</evidence>
<reference evidence="6 7" key="1">
    <citation type="submission" date="2024-06" db="EMBL/GenBank/DDBJ databases">
        <title>Genomic Encyclopedia of Type Strains, Phase IV (KMG-IV): sequencing the most valuable type-strain genomes for metagenomic binning, comparative biology and taxonomic classification.</title>
        <authorList>
            <person name="Goeker M."/>
        </authorList>
    </citation>
    <scope>NUCLEOTIDE SEQUENCE [LARGE SCALE GENOMIC DNA]</scope>
    <source>
        <strain evidence="6 7">DSM 29846</strain>
    </source>
</reference>
<dbReference type="EMBL" id="JBEPLM010000007">
    <property type="protein sequence ID" value="MET3594614.1"/>
    <property type="molecule type" value="Genomic_DNA"/>
</dbReference>
<dbReference type="PROSITE" id="PS51891">
    <property type="entry name" value="CENP_V_GFA"/>
    <property type="match status" value="1"/>
</dbReference>